<dbReference type="Proteomes" id="UP000065533">
    <property type="component" value="Chromosome"/>
</dbReference>
<organism evidence="2 3">
    <name type="scientific">Planococcus kocurii</name>
    <dbReference type="NCBI Taxonomy" id="1374"/>
    <lineage>
        <taxon>Bacteria</taxon>
        <taxon>Bacillati</taxon>
        <taxon>Bacillota</taxon>
        <taxon>Bacilli</taxon>
        <taxon>Bacillales</taxon>
        <taxon>Caryophanaceae</taxon>
        <taxon>Planococcus</taxon>
    </lineage>
</organism>
<dbReference type="RefSeq" id="WP_058384771.1">
    <property type="nucleotide sequence ID" value="NZ_CP013661.2"/>
</dbReference>
<dbReference type="InterPro" id="IPR025711">
    <property type="entry name" value="PepSY"/>
</dbReference>
<gene>
    <name evidence="2" type="ORF">AUO94_05320</name>
</gene>
<sequence length="230" mass="25838">MRKWILMTLATILLGGSVIAFLLFPRTSPEISEEQAEETVISLYGGSIEQTTASGEDYQVEFQRTDGRYLALVNRQNGQVESMNLLKKTEKAKKLTEQQAEKIALEKVEGIIGSNTYNKDRNEYTVKVEEETQVSTLVLSAATGEVLTISEEPVQVVPSEEPDLERIITRNEAIRLAKKTLSGEVQDDEFVETEDGGYYLIEIENDKTDQEATIQIHAVRGDTMTVEWDN</sequence>
<evidence type="ECO:0000313" key="2">
    <source>
        <dbReference type="EMBL" id="ALS78101.1"/>
    </source>
</evidence>
<proteinExistence type="predicted"/>
<reference evidence="2" key="1">
    <citation type="submission" date="2016-01" db="EMBL/GenBank/DDBJ databases">
        <title>Complete genome of Planococcus kocurri type strain.</title>
        <authorList>
            <person name="See-Too W.S."/>
        </authorList>
    </citation>
    <scope>NUCLEOTIDE SEQUENCE [LARGE SCALE GENOMIC DNA]</scope>
    <source>
        <strain evidence="2">ATCC 43650</strain>
    </source>
</reference>
<evidence type="ECO:0000259" key="1">
    <source>
        <dbReference type="Pfam" id="PF03413"/>
    </source>
</evidence>
<keyword evidence="3" id="KW-1185">Reference proteome</keyword>
<dbReference type="Gene3D" id="3.10.450.40">
    <property type="match status" value="2"/>
</dbReference>
<accession>A0ABM5WUY6</accession>
<dbReference type="Pfam" id="PF03413">
    <property type="entry name" value="PepSY"/>
    <property type="match status" value="1"/>
</dbReference>
<feature type="domain" description="PepSY" evidence="1">
    <location>
        <begin position="94"/>
        <end position="147"/>
    </location>
</feature>
<protein>
    <recommendedName>
        <fullName evidence="1">PepSY domain-containing protein</fullName>
    </recommendedName>
</protein>
<name>A0ABM5WUY6_9BACL</name>
<evidence type="ECO:0000313" key="3">
    <source>
        <dbReference type="Proteomes" id="UP000065533"/>
    </source>
</evidence>
<dbReference type="EMBL" id="CP013661">
    <property type="protein sequence ID" value="ALS78101.1"/>
    <property type="molecule type" value="Genomic_DNA"/>
</dbReference>